<sequence>MSGRAVKWALNTPVKHAPAKQVLTVLAHYESDGHMTSFASTTTLVANTGQDRKTVLANLRRLQELGFIQDTGERVGSTKSVIVWRLVEPPSGPNNGTTKQSQNTPCSDVPNPGPLSSTEFATASPPEAVPVSQSSGPNSYGKLSQFPPEAVPVFPTEGIEGKERGEKPEGGARAPERERTSAHAPARAQLTLIAGTDVDQAAEESDMTDTKRGTRLPADWQLRRSLGVWAMAEVPEWTEDDVRRQAEAFRDHWVAVPGKAGLKLDWDATWRNWVRNERKWASERAGRRASPGKSRPGLPGVRQSPPSNLDERERIKAAAKRRLFGNGAEVIDV</sequence>
<feature type="compositionally biased region" description="Basic and acidic residues" evidence="1">
    <location>
        <begin position="159"/>
        <end position="181"/>
    </location>
</feature>
<evidence type="ECO:0000313" key="3">
    <source>
        <dbReference type="Proteomes" id="UP001501706"/>
    </source>
</evidence>
<dbReference type="RefSeq" id="WP_343928868.1">
    <property type="nucleotide sequence ID" value="NZ_BAAAEN010000059.1"/>
</dbReference>
<feature type="region of interest" description="Disordered" evidence="1">
    <location>
        <begin position="87"/>
        <end position="185"/>
    </location>
</feature>
<evidence type="ECO:0008006" key="4">
    <source>
        <dbReference type="Google" id="ProtNLM"/>
    </source>
</evidence>
<feature type="compositionally biased region" description="Polar residues" evidence="1">
    <location>
        <begin position="93"/>
        <end position="106"/>
    </location>
</feature>
<comment type="caution">
    <text evidence="2">The sequence shown here is derived from an EMBL/GenBank/DDBJ whole genome shotgun (WGS) entry which is preliminary data.</text>
</comment>
<name>A0ABN1D660_9BURK</name>
<accession>A0ABN1D660</accession>
<dbReference type="EMBL" id="BAAAEN010000059">
    <property type="protein sequence ID" value="GAA0535103.1"/>
    <property type="molecule type" value="Genomic_DNA"/>
</dbReference>
<feature type="compositionally biased region" description="Polar residues" evidence="1">
    <location>
        <begin position="131"/>
        <end position="142"/>
    </location>
</feature>
<evidence type="ECO:0000256" key="1">
    <source>
        <dbReference type="SAM" id="MobiDB-lite"/>
    </source>
</evidence>
<feature type="region of interest" description="Disordered" evidence="1">
    <location>
        <begin position="281"/>
        <end position="314"/>
    </location>
</feature>
<reference evidence="2 3" key="1">
    <citation type="journal article" date="2019" name="Int. J. Syst. Evol. Microbiol.">
        <title>The Global Catalogue of Microorganisms (GCM) 10K type strain sequencing project: providing services to taxonomists for standard genome sequencing and annotation.</title>
        <authorList>
            <consortium name="The Broad Institute Genomics Platform"/>
            <consortium name="The Broad Institute Genome Sequencing Center for Infectious Disease"/>
            <person name="Wu L."/>
            <person name="Ma J."/>
        </authorList>
    </citation>
    <scope>NUCLEOTIDE SEQUENCE [LARGE SCALE GENOMIC DNA]</scope>
    <source>
        <strain evidence="2 3">JCM 14330</strain>
    </source>
</reference>
<keyword evidence="3" id="KW-1185">Reference proteome</keyword>
<evidence type="ECO:0000313" key="2">
    <source>
        <dbReference type="EMBL" id="GAA0535103.1"/>
    </source>
</evidence>
<organism evidence="2 3">
    <name type="scientific">Pigmentiphaga daeguensis</name>
    <dbReference type="NCBI Taxonomy" id="414049"/>
    <lineage>
        <taxon>Bacteria</taxon>
        <taxon>Pseudomonadati</taxon>
        <taxon>Pseudomonadota</taxon>
        <taxon>Betaproteobacteria</taxon>
        <taxon>Burkholderiales</taxon>
        <taxon>Alcaligenaceae</taxon>
        <taxon>Pigmentiphaga</taxon>
    </lineage>
</organism>
<gene>
    <name evidence="2" type="ORF">GCM10009097_59820</name>
</gene>
<dbReference type="Proteomes" id="UP001501706">
    <property type="component" value="Unassembled WGS sequence"/>
</dbReference>
<protein>
    <recommendedName>
        <fullName evidence="4">Helix-turn-helix domain-containing protein</fullName>
    </recommendedName>
</protein>
<proteinExistence type="predicted"/>